<evidence type="ECO:0000256" key="2">
    <source>
        <dbReference type="PIRSR" id="PIRSR015753-2"/>
    </source>
</evidence>
<dbReference type="KEGG" id="gtt:GUITHDRAFT_68997"/>
<dbReference type="SUPFAM" id="SSF52833">
    <property type="entry name" value="Thioredoxin-like"/>
    <property type="match status" value="1"/>
</dbReference>
<dbReference type="GO" id="GO:0005737">
    <property type="term" value="C:cytoplasm"/>
    <property type="evidence" value="ECO:0007669"/>
    <property type="project" value="TreeGrafter"/>
</dbReference>
<feature type="domain" description="GST C-terminal" evidence="4">
    <location>
        <begin position="186"/>
        <end position="320"/>
    </location>
</feature>
<feature type="active site" description="Nucleophile" evidence="1">
    <location>
        <position position="54"/>
    </location>
</feature>
<dbReference type="PANTHER" id="PTHR32419:SF6">
    <property type="entry name" value="GLUTATHIONE S-TRANSFERASE OMEGA-LIKE 1-RELATED"/>
    <property type="match status" value="1"/>
</dbReference>
<dbReference type="OrthoDB" id="2309723at2759"/>
<dbReference type="InterPro" id="IPR036249">
    <property type="entry name" value="Thioredoxin-like_sf"/>
</dbReference>
<evidence type="ECO:0000256" key="1">
    <source>
        <dbReference type="PIRSR" id="PIRSR015753-1"/>
    </source>
</evidence>
<feature type="binding site" evidence="2">
    <location>
        <begin position="161"/>
        <end position="162"/>
    </location>
    <ligand>
        <name>glutathione</name>
        <dbReference type="ChEBI" id="CHEBI:57925"/>
    </ligand>
</feature>
<sequence>MTTLRHVKPRTGLDEVVGGAFKRRVSSWKNQIKPGDPKYPPERDRYHLYISYACPWAQRCYATILFKGLEDVISISIVHPTWQYTRPGQDEHIGWVFGDPSDPPLTNLNGYGSYSAEFSIPDFVNGAKCVRDLYELAGDTDGKYSVPILWDKKNRTIVNNESADIVQFFNSAFDEFAKYPDVDLYPEELRAQIEELNSWIYPCINDGVYRCGFSQTQDAYEKAFDELFNALDRAEELLSKQRFLTGPRFTMADLRLFMTLIRFDPVYVVYFKTNKQRIDEYPNLFNYMKEIYQQMPAVKPTVNLQHIKIHYLSSHPKLNYYGIIPKGRDVDLDAPHDRHRFPYEDYKKKR</sequence>
<keyword evidence="7" id="KW-1185">Reference proteome</keyword>
<dbReference type="CDD" id="cd03190">
    <property type="entry name" value="GST_C_Omega_like"/>
    <property type="match status" value="1"/>
</dbReference>
<dbReference type="InterPro" id="IPR047047">
    <property type="entry name" value="GST_Omega-like_C"/>
</dbReference>
<gene>
    <name evidence="5" type="ORF">GUITHDRAFT_68997</name>
</gene>
<reference evidence="6" key="3">
    <citation type="submission" date="2015-06" db="UniProtKB">
        <authorList>
            <consortium name="EnsemblProtists"/>
        </authorList>
    </citation>
    <scope>IDENTIFICATION</scope>
</reference>
<organism evidence="5">
    <name type="scientific">Guillardia theta (strain CCMP2712)</name>
    <name type="common">Cryptophyte</name>
    <dbReference type="NCBI Taxonomy" id="905079"/>
    <lineage>
        <taxon>Eukaryota</taxon>
        <taxon>Cryptophyceae</taxon>
        <taxon>Pyrenomonadales</taxon>
        <taxon>Geminigeraceae</taxon>
        <taxon>Guillardia</taxon>
    </lineage>
</organism>
<dbReference type="PANTHER" id="PTHR32419">
    <property type="entry name" value="GLUTATHIONYL-HYDROQUINONE REDUCTASE"/>
    <property type="match status" value="1"/>
</dbReference>
<dbReference type="RefSeq" id="XP_005835017.1">
    <property type="nucleotide sequence ID" value="XM_005834960.1"/>
</dbReference>
<dbReference type="PROSITE" id="PS50405">
    <property type="entry name" value="GST_CTER"/>
    <property type="match status" value="1"/>
</dbReference>
<protein>
    <recommendedName>
        <fullName evidence="4">GST C-terminal domain-containing protein</fullName>
    </recommendedName>
</protein>
<accession>L1JI83</accession>
<dbReference type="OMA" id="YQLFVSY"/>
<dbReference type="GeneID" id="17304689"/>
<dbReference type="Pfam" id="PF13410">
    <property type="entry name" value="GST_C_2"/>
    <property type="match status" value="1"/>
</dbReference>
<dbReference type="EnsemblProtists" id="EKX48037">
    <property type="protein sequence ID" value="EKX48037"/>
    <property type="gene ID" value="GUITHDRAFT_68997"/>
</dbReference>
<feature type="site" description="Lowers pKa of active site Cys" evidence="3">
    <location>
        <position position="267"/>
    </location>
</feature>
<reference evidence="5 7" key="1">
    <citation type="journal article" date="2012" name="Nature">
        <title>Algal genomes reveal evolutionary mosaicism and the fate of nucleomorphs.</title>
        <authorList>
            <consortium name="DOE Joint Genome Institute"/>
            <person name="Curtis B.A."/>
            <person name="Tanifuji G."/>
            <person name="Burki F."/>
            <person name="Gruber A."/>
            <person name="Irimia M."/>
            <person name="Maruyama S."/>
            <person name="Arias M.C."/>
            <person name="Ball S.G."/>
            <person name="Gile G.H."/>
            <person name="Hirakawa Y."/>
            <person name="Hopkins J.F."/>
            <person name="Kuo A."/>
            <person name="Rensing S.A."/>
            <person name="Schmutz J."/>
            <person name="Symeonidi A."/>
            <person name="Elias M."/>
            <person name="Eveleigh R.J."/>
            <person name="Herman E.K."/>
            <person name="Klute M.J."/>
            <person name="Nakayama T."/>
            <person name="Obornik M."/>
            <person name="Reyes-Prieto A."/>
            <person name="Armbrust E.V."/>
            <person name="Aves S.J."/>
            <person name="Beiko R.G."/>
            <person name="Coutinho P."/>
            <person name="Dacks J.B."/>
            <person name="Durnford D.G."/>
            <person name="Fast N.M."/>
            <person name="Green B.R."/>
            <person name="Grisdale C.J."/>
            <person name="Hempel F."/>
            <person name="Henrissat B."/>
            <person name="Hoppner M.P."/>
            <person name="Ishida K."/>
            <person name="Kim E."/>
            <person name="Koreny L."/>
            <person name="Kroth P.G."/>
            <person name="Liu Y."/>
            <person name="Malik S.B."/>
            <person name="Maier U.G."/>
            <person name="McRose D."/>
            <person name="Mock T."/>
            <person name="Neilson J.A."/>
            <person name="Onodera N.T."/>
            <person name="Poole A.M."/>
            <person name="Pritham E.J."/>
            <person name="Richards T.A."/>
            <person name="Rocap G."/>
            <person name="Roy S.W."/>
            <person name="Sarai C."/>
            <person name="Schaack S."/>
            <person name="Shirato S."/>
            <person name="Slamovits C.H."/>
            <person name="Spencer D.F."/>
            <person name="Suzuki S."/>
            <person name="Worden A.Z."/>
            <person name="Zauner S."/>
            <person name="Barry K."/>
            <person name="Bell C."/>
            <person name="Bharti A.K."/>
            <person name="Crow J.A."/>
            <person name="Grimwood J."/>
            <person name="Kramer R."/>
            <person name="Lindquist E."/>
            <person name="Lucas S."/>
            <person name="Salamov A."/>
            <person name="McFadden G.I."/>
            <person name="Lane C.E."/>
            <person name="Keeling P.J."/>
            <person name="Gray M.W."/>
            <person name="Grigoriev I.V."/>
            <person name="Archibald J.M."/>
        </authorList>
    </citation>
    <scope>NUCLEOTIDE SEQUENCE</scope>
    <source>
        <strain evidence="5 7">CCMP2712</strain>
    </source>
</reference>
<dbReference type="SUPFAM" id="SSF47616">
    <property type="entry name" value="GST C-terminal domain-like"/>
    <property type="match status" value="1"/>
</dbReference>
<feature type="site" description="Lowers pKa of active site Cys" evidence="3">
    <location>
        <position position="311"/>
    </location>
</feature>
<evidence type="ECO:0000259" key="4">
    <source>
        <dbReference type="PROSITE" id="PS50405"/>
    </source>
</evidence>
<feature type="active site" description="Proton donor/acceptor" evidence="1">
    <location>
        <position position="209"/>
    </location>
</feature>
<proteinExistence type="predicted"/>
<dbReference type="HOGENOM" id="CLU_037263_0_1_1"/>
<evidence type="ECO:0000313" key="7">
    <source>
        <dbReference type="Proteomes" id="UP000011087"/>
    </source>
</evidence>
<name>L1JI83_GUITC</name>
<dbReference type="EMBL" id="JH992987">
    <property type="protein sequence ID" value="EKX48037.1"/>
    <property type="molecule type" value="Genomic_DNA"/>
</dbReference>
<dbReference type="PaxDb" id="55529-EKX48037"/>
<dbReference type="AlphaFoldDB" id="L1JI83"/>
<dbReference type="InterPro" id="IPR010987">
    <property type="entry name" value="Glutathione-S-Trfase_C-like"/>
</dbReference>
<dbReference type="Gene3D" id="3.40.30.10">
    <property type="entry name" value="Glutaredoxin"/>
    <property type="match status" value="1"/>
</dbReference>
<dbReference type="PIRSF" id="PIRSF015753">
    <property type="entry name" value="GST"/>
    <property type="match status" value="1"/>
</dbReference>
<dbReference type="STRING" id="905079.L1JI83"/>
<evidence type="ECO:0000256" key="3">
    <source>
        <dbReference type="PIRSR" id="PIRSR015753-3"/>
    </source>
</evidence>
<dbReference type="Gene3D" id="1.20.1050.10">
    <property type="match status" value="1"/>
</dbReference>
<dbReference type="eggNOG" id="KOG2903">
    <property type="taxonomic scope" value="Eukaryota"/>
</dbReference>
<dbReference type="SFLD" id="SFLDS00019">
    <property type="entry name" value="Glutathione_Transferase_(cytos"/>
    <property type="match status" value="1"/>
</dbReference>
<dbReference type="SFLD" id="SFLDG01148">
    <property type="entry name" value="Xi_(cytGST)"/>
    <property type="match status" value="1"/>
</dbReference>
<dbReference type="Pfam" id="PF13409">
    <property type="entry name" value="GST_N_2"/>
    <property type="match status" value="1"/>
</dbReference>
<feature type="binding site" evidence="2">
    <location>
        <begin position="143"/>
        <end position="146"/>
    </location>
    <ligand>
        <name>glutathione</name>
        <dbReference type="ChEBI" id="CHEBI:57925"/>
    </ligand>
</feature>
<dbReference type="InterPro" id="IPR036282">
    <property type="entry name" value="Glutathione-S-Trfase_C_sf"/>
</dbReference>
<dbReference type="Proteomes" id="UP000011087">
    <property type="component" value="Unassembled WGS sequence"/>
</dbReference>
<evidence type="ECO:0000313" key="6">
    <source>
        <dbReference type="EnsemblProtists" id="EKX48037"/>
    </source>
</evidence>
<dbReference type="InterPro" id="IPR040079">
    <property type="entry name" value="Glutathione_S-Trfase"/>
</dbReference>
<evidence type="ECO:0000313" key="5">
    <source>
        <dbReference type="EMBL" id="EKX48037.1"/>
    </source>
</evidence>
<dbReference type="InterPro" id="IPR016639">
    <property type="entry name" value="GST_Omega/GSH"/>
</dbReference>
<dbReference type="GO" id="GO:0004364">
    <property type="term" value="F:glutathione transferase activity"/>
    <property type="evidence" value="ECO:0007669"/>
    <property type="project" value="InterPro"/>
</dbReference>
<dbReference type="SFLD" id="SFLDG01206">
    <property type="entry name" value="Xi.1"/>
    <property type="match status" value="1"/>
</dbReference>
<reference evidence="7" key="2">
    <citation type="submission" date="2012-11" db="EMBL/GenBank/DDBJ databases">
        <authorList>
            <person name="Kuo A."/>
            <person name="Curtis B.A."/>
            <person name="Tanifuji G."/>
            <person name="Burki F."/>
            <person name="Gruber A."/>
            <person name="Irimia M."/>
            <person name="Maruyama S."/>
            <person name="Arias M.C."/>
            <person name="Ball S.G."/>
            <person name="Gile G.H."/>
            <person name="Hirakawa Y."/>
            <person name="Hopkins J.F."/>
            <person name="Rensing S.A."/>
            <person name="Schmutz J."/>
            <person name="Symeonidi A."/>
            <person name="Elias M."/>
            <person name="Eveleigh R.J."/>
            <person name="Herman E.K."/>
            <person name="Klute M.J."/>
            <person name="Nakayama T."/>
            <person name="Obornik M."/>
            <person name="Reyes-Prieto A."/>
            <person name="Armbrust E.V."/>
            <person name="Aves S.J."/>
            <person name="Beiko R.G."/>
            <person name="Coutinho P."/>
            <person name="Dacks J.B."/>
            <person name="Durnford D.G."/>
            <person name="Fast N.M."/>
            <person name="Green B.R."/>
            <person name="Grisdale C."/>
            <person name="Hempe F."/>
            <person name="Henrissat B."/>
            <person name="Hoppner M.P."/>
            <person name="Ishida K.-I."/>
            <person name="Kim E."/>
            <person name="Koreny L."/>
            <person name="Kroth P.G."/>
            <person name="Liu Y."/>
            <person name="Malik S.-B."/>
            <person name="Maier U.G."/>
            <person name="McRose D."/>
            <person name="Mock T."/>
            <person name="Neilson J.A."/>
            <person name="Onodera N.T."/>
            <person name="Poole A.M."/>
            <person name="Pritham E.J."/>
            <person name="Richards T.A."/>
            <person name="Rocap G."/>
            <person name="Roy S.W."/>
            <person name="Sarai C."/>
            <person name="Schaack S."/>
            <person name="Shirato S."/>
            <person name="Slamovits C.H."/>
            <person name="Spencer D.F."/>
            <person name="Suzuki S."/>
            <person name="Worden A.Z."/>
            <person name="Zauner S."/>
            <person name="Barry K."/>
            <person name="Bell C."/>
            <person name="Bharti A.K."/>
            <person name="Crow J.A."/>
            <person name="Grimwood J."/>
            <person name="Kramer R."/>
            <person name="Lindquist E."/>
            <person name="Lucas S."/>
            <person name="Salamov A."/>
            <person name="McFadden G.I."/>
            <person name="Lane C.E."/>
            <person name="Keeling P.J."/>
            <person name="Gray M.W."/>
            <person name="Grigoriev I.V."/>
            <person name="Archibald J.M."/>
        </authorList>
    </citation>
    <scope>NUCLEOTIDE SEQUENCE</scope>
    <source>
        <strain evidence="7">CCMP2712</strain>
    </source>
</reference>
<feature type="binding site" evidence="2">
    <location>
        <position position="95"/>
    </location>
    <ligand>
        <name>glutathione</name>
        <dbReference type="ChEBI" id="CHEBI:57925"/>
    </ligand>
</feature>
<dbReference type="InterPro" id="IPR004045">
    <property type="entry name" value="Glutathione_S-Trfase_N"/>
</dbReference>